<evidence type="ECO:0000256" key="5">
    <source>
        <dbReference type="ARBA" id="ARBA00023136"/>
    </source>
</evidence>
<dbReference type="PANTHER" id="PTHR21716:SF4">
    <property type="entry name" value="TRANSMEMBRANE PROTEIN 245"/>
    <property type="match status" value="1"/>
</dbReference>
<feature type="transmembrane region" description="Helical" evidence="6">
    <location>
        <begin position="422"/>
        <end position="446"/>
    </location>
</feature>
<evidence type="ECO:0000256" key="6">
    <source>
        <dbReference type="SAM" id="Phobius"/>
    </source>
</evidence>
<comment type="subcellular location">
    <subcellularLocation>
        <location evidence="1">Membrane</location>
        <topology evidence="1">Multi-pass membrane protein</topology>
    </subcellularLocation>
</comment>
<evidence type="ECO:0000313" key="8">
    <source>
        <dbReference type="Proteomes" id="UP000321083"/>
    </source>
</evidence>
<sequence length="474" mass="50831">MAAMSKLSSFFALLAVTLAAAFLFFQLLAVFLLPLFLAVVLVVLLQPVYQRLLRLLNGRNHLAAAAMTFAVLLTALIPAGLLLSLATHEAARVVDQLRDGRVRAQVDQARTAAGLDLPFAEHWRFLQSSFDLLNTDARSGALAVGHGKALAKMMQVAEELHERIAERPQQALPDADALLSALNSASQAEPGTLKYQQELHNAVVQFQQYRSAVLGRPVRQLLRELANPTQEDLRHWSGRAALASVEWVALIGGATGPVLVQAVFGLLIFSFALFFWFADGPQIVRSLMRLSPLEEKYVSELIRDFEVLVRAVVAGSLASALVQTLLAGFGYWLAGLDSVFLLVGATLLMSMVPFVGAAVIWIPAGLWLILGEGRLGSGMFLLAWGALVVSTIDNLIRPWVLLEHASLHPLAALIGVVGGAQALGPIGIFVGPLVVAFAQTLLQLLYRELAEMDATKKTAAAAGAAPLPPQGPTS</sequence>
<evidence type="ECO:0000256" key="1">
    <source>
        <dbReference type="ARBA" id="ARBA00004141"/>
    </source>
</evidence>
<keyword evidence="8" id="KW-1185">Reference proteome</keyword>
<feature type="transmembrane region" description="Helical" evidence="6">
    <location>
        <begin position="339"/>
        <end position="369"/>
    </location>
</feature>
<dbReference type="Pfam" id="PF01594">
    <property type="entry name" value="AI-2E_transport"/>
    <property type="match status" value="1"/>
</dbReference>
<organism evidence="7 8">
    <name type="scientific">Planctomyces bekefii</name>
    <dbReference type="NCBI Taxonomy" id="1653850"/>
    <lineage>
        <taxon>Bacteria</taxon>
        <taxon>Pseudomonadati</taxon>
        <taxon>Planctomycetota</taxon>
        <taxon>Planctomycetia</taxon>
        <taxon>Planctomycetales</taxon>
        <taxon>Planctomycetaceae</taxon>
        <taxon>Planctomyces</taxon>
    </lineage>
</organism>
<evidence type="ECO:0008006" key="9">
    <source>
        <dbReference type="Google" id="ProtNLM"/>
    </source>
</evidence>
<dbReference type="AlphaFoldDB" id="A0A5C6MC15"/>
<dbReference type="InterPro" id="IPR002549">
    <property type="entry name" value="AI-2E-like"/>
</dbReference>
<keyword evidence="4 6" id="KW-1133">Transmembrane helix</keyword>
<feature type="transmembrane region" description="Helical" evidence="6">
    <location>
        <begin position="29"/>
        <end position="49"/>
    </location>
</feature>
<feature type="transmembrane region" description="Helical" evidence="6">
    <location>
        <begin position="258"/>
        <end position="278"/>
    </location>
</feature>
<comment type="caution">
    <text evidence="7">The sequence shown here is derived from an EMBL/GenBank/DDBJ whole genome shotgun (WGS) entry which is preliminary data.</text>
</comment>
<evidence type="ECO:0000256" key="3">
    <source>
        <dbReference type="ARBA" id="ARBA00022692"/>
    </source>
</evidence>
<dbReference type="PANTHER" id="PTHR21716">
    <property type="entry name" value="TRANSMEMBRANE PROTEIN"/>
    <property type="match status" value="1"/>
</dbReference>
<feature type="transmembrane region" description="Helical" evidence="6">
    <location>
        <begin position="307"/>
        <end position="333"/>
    </location>
</feature>
<evidence type="ECO:0000256" key="4">
    <source>
        <dbReference type="ARBA" id="ARBA00022989"/>
    </source>
</evidence>
<reference evidence="7 8" key="1">
    <citation type="submission" date="2019-08" db="EMBL/GenBank/DDBJ databases">
        <title>100 year-old enigma solved: identification of Planctomyces bekefii, the type genus and species of the phylum Planctomycetes.</title>
        <authorList>
            <person name="Svetlana D.N."/>
            <person name="Overmann J."/>
        </authorList>
    </citation>
    <scope>NUCLEOTIDE SEQUENCE [LARGE SCALE GENOMIC DNA]</scope>
    <source>
        <strain evidence="7">Phe10_nw2017</strain>
    </source>
</reference>
<accession>A0A5C6MC15</accession>
<evidence type="ECO:0000256" key="2">
    <source>
        <dbReference type="ARBA" id="ARBA00009773"/>
    </source>
</evidence>
<dbReference type="Proteomes" id="UP000321083">
    <property type="component" value="Unassembled WGS sequence"/>
</dbReference>
<keyword evidence="3 6" id="KW-0812">Transmembrane</keyword>
<gene>
    <name evidence="7" type="ORF">E3A20_02730</name>
</gene>
<feature type="transmembrane region" description="Helical" evidence="6">
    <location>
        <begin position="381"/>
        <end position="402"/>
    </location>
</feature>
<dbReference type="GO" id="GO:0016020">
    <property type="term" value="C:membrane"/>
    <property type="evidence" value="ECO:0007669"/>
    <property type="project" value="UniProtKB-SubCell"/>
</dbReference>
<name>A0A5C6MC15_9PLAN</name>
<feature type="transmembrane region" description="Helical" evidence="6">
    <location>
        <begin position="61"/>
        <end position="86"/>
    </location>
</feature>
<dbReference type="EMBL" id="SRHE01000027">
    <property type="protein sequence ID" value="TWW12226.1"/>
    <property type="molecule type" value="Genomic_DNA"/>
</dbReference>
<comment type="similarity">
    <text evidence="2">Belongs to the autoinducer-2 exporter (AI-2E) (TC 2.A.86) family.</text>
</comment>
<proteinExistence type="inferred from homology"/>
<evidence type="ECO:0000313" key="7">
    <source>
        <dbReference type="EMBL" id="TWW12226.1"/>
    </source>
</evidence>
<keyword evidence="5 6" id="KW-0472">Membrane</keyword>
<protein>
    <recommendedName>
        <fullName evidence="9">AI-2E family transporter</fullName>
    </recommendedName>
</protein>
<reference evidence="7 8" key="2">
    <citation type="submission" date="2019-08" db="EMBL/GenBank/DDBJ databases">
        <authorList>
            <person name="Henke P."/>
        </authorList>
    </citation>
    <scope>NUCLEOTIDE SEQUENCE [LARGE SCALE GENOMIC DNA]</scope>
    <source>
        <strain evidence="7">Phe10_nw2017</strain>
    </source>
</reference>